<evidence type="ECO:0000256" key="7">
    <source>
        <dbReference type="ARBA" id="ARBA00022588"/>
    </source>
</evidence>
<evidence type="ECO:0000256" key="2">
    <source>
        <dbReference type="ARBA" id="ARBA00004173"/>
    </source>
</evidence>
<organism evidence="14 15">
    <name type="scientific">Orchesella dallaii</name>
    <dbReference type="NCBI Taxonomy" id="48710"/>
    <lineage>
        <taxon>Eukaryota</taxon>
        <taxon>Metazoa</taxon>
        <taxon>Ecdysozoa</taxon>
        <taxon>Arthropoda</taxon>
        <taxon>Hexapoda</taxon>
        <taxon>Collembola</taxon>
        <taxon>Entomobryomorpha</taxon>
        <taxon>Entomobryoidea</taxon>
        <taxon>Orchesellidae</taxon>
        <taxon>Orchesellinae</taxon>
        <taxon>Orchesella</taxon>
    </lineage>
</organism>
<protein>
    <recommendedName>
        <fullName evidence="5">Evolutionarily conserved signaling intermediate in Toll pathway, mitochondrial</fullName>
    </recommendedName>
</protein>
<accession>A0ABP1Q8V8</accession>
<dbReference type="Pfam" id="PF06239">
    <property type="entry name" value="ECSIT_N"/>
    <property type="match status" value="1"/>
</dbReference>
<feature type="region of interest" description="Disordered" evidence="12">
    <location>
        <begin position="572"/>
        <end position="601"/>
    </location>
</feature>
<evidence type="ECO:0000313" key="15">
    <source>
        <dbReference type="Proteomes" id="UP001642540"/>
    </source>
</evidence>
<dbReference type="InterPro" id="IPR010418">
    <property type="entry name" value="ECSIT"/>
</dbReference>
<keyword evidence="10" id="KW-0496">Mitochondrion</keyword>
<keyword evidence="7" id="KW-0399">Innate immunity</keyword>
<dbReference type="EMBL" id="CAXLJM020000020">
    <property type="protein sequence ID" value="CAL8086830.1"/>
    <property type="molecule type" value="Genomic_DNA"/>
</dbReference>
<evidence type="ECO:0000256" key="3">
    <source>
        <dbReference type="ARBA" id="ARBA00004496"/>
    </source>
</evidence>
<dbReference type="SMART" id="SM01284">
    <property type="entry name" value="ECSIT_Cterm"/>
    <property type="match status" value="1"/>
</dbReference>
<keyword evidence="15" id="KW-1185">Reference proteome</keyword>
<evidence type="ECO:0000256" key="12">
    <source>
        <dbReference type="SAM" id="MobiDB-lite"/>
    </source>
</evidence>
<comment type="caution">
    <text evidence="14">The sequence shown here is derived from an EMBL/GenBank/DDBJ whole genome shotgun (WGS) entry which is preliminary data.</text>
</comment>
<evidence type="ECO:0000256" key="11">
    <source>
        <dbReference type="ARBA" id="ARBA00023242"/>
    </source>
</evidence>
<proteinExistence type="inferred from homology"/>
<keyword evidence="6" id="KW-0963">Cytoplasm</keyword>
<dbReference type="PANTHER" id="PTHR13113">
    <property type="entry name" value="ECSIT EVOLUTIONARILY CONSERVED SIGNALING INTERMEDIATE IN TOLL PATHWAYS"/>
    <property type="match status" value="1"/>
</dbReference>
<dbReference type="InterPro" id="IPR029342">
    <property type="entry name" value="ECIST_C"/>
</dbReference>
<evidence type="ECO:0000256" key="5">
    <source>
        <dbReference type="ARBA" id="ARBA00019998"/>
    </source>
</evidence>
<feature type="region of interest" description="Disordered" evidence="12">
    <location>
        <begin position="78"/>
        <end position="166"/>
    </location>
</feature>
<evidence type="ECO:0000256" key="4">
    <source>
        <dbReference type="ARBA" id="ARBA00007674"/>
    </source>
</evidence>
<comment type="similarity">
    <text evidence="4">Belongs to the ECSIT family.</text>
</comment>
<evidence type="ECO:0000256" key="6">
    <source>
        <dbReference type="ARBA" id="ARBA00022490"/>
    </source>
</evidence>
<dbReference type="Proteomes" id="UP001642540">
    <property type="component" value="Unassembled WGS sequence"/>
</dbReference>
<evidence type="ECO:0000256" key="8">
    <source>
        <dbReference type="ARBA" id="ARBA00022859"/>
    </source>
</evidence>
<evidence type="ECO:0000313" key="14">
    <source>
        <dbReference type="EMBL" id="CAL8086830.1"/>
    </source>
</evidence>
<gene>
    <name evidence="14" type="ORF">ODALV1_LOCUS6554</name>
</gene>
<name>A0ABP1Q8V8_9HEXA</name>
<sequence length="601" mass="69491">MLPRVPRCIFQRSVGRLAKYVMVSSTSSNVPVPLNTVIRIRRQSTTSSRSIWCNCGIVTTHIHYNNSLNTQQCRYKSTKPQQKKDVTAISEKDNENEEDVTKADSKFGVPDSLPSKSSELQLSRTDSSGDLVIEKTAEEEEKSRRRYEKMDPPEEERHKYHKTKTDRSINKALMRTDLFHNMKEKNKENFIFAVKLFEERDVHLRGHVEFIYAALKEMKKFGVHRDLETYKKIIDIFPKGKMIQTNMFQVEFMHYPKQQQCAVDVLEQMEDYGIIPDTEVQQMLTNIFGSWSFPMRKASRMLYWMPKFKHLSPWRLPEDLPDNTLELAKLAVERMTSVDLNTKITVHDCAELDDAYDHTWIVSGQSPEQQKLIETHPPERPIFVEGAFRLWLKGMCMNYFILRAEPKPLPNIKKDVDDVGDIPSVFEEEFIDAVAPVATVHEQEDGVILGVCCTGSSSRDSVVSWIRFLEQSNPRLGKDISVLFTLKSPIGPTDDLEILAYRDIEELQKLGKQRDPFIASSKLGVDPGMPDLRQVGVWTESESKFPNWPHNFHKPDSTSMRNKLENEQLLQELERRVESQPKTIGDEDKPENVSHDKKQIE</sequence>
<evidence type="ECO:0000256" key="9">
    <source>
        <dbReference type="ARBA" id="ARBA00022946"/>
    </source>
</evidence>
<keyword evidence="9" id="KW-0809">Transit peptide</keyword>
<dbReference type="InterPro" id="IPR046448">
    <property type="entry name" value="ECSIT_N"/>
</dbReference>
<keyword evidence="8" id="KW-0391">Immunity</keyword>
<reference evidence="14 15" key="1">
    <citation type="submission" date="2024-08" db="EMBL/GenBank/DDBJ databases">
        <authorList>
            <person name="Cucini C."/>
            <person name="Frati F."/>
        </authorList>
    </citation>
    <scope>NUCLEOTIDE SEQUENCE [LARGE SCALE GENOMIC DNA]</scope>
</reference>
<feature type="compositionally biased region" description="Basic and acidic residues" evidence="12">
    <location>
        <begin position="148"/>
        <end position="166"/>
    </location>
</feature>
<dbReference type="PANTHER" id="PTHR13113:SF1">
    <property type="entry name" value="EVOLUTIONARILY CONSERVED SIGNALING INTERMEDIATE IN TOLL PATHWAY, MITOCHONDRIAL"/>
    <property type="match status" value="1"/>
</dbReference>
<dbReference type="Pfam" id="PF14784">
    <property type="entry name" value="ECSIT_C"/>
    <property type="match status" value="1"/>
</dbReference>
<comment type="subcellular location">
    <subcellularLocation>
        <location evidence="3">Cytoplasm</location>
    </subcellularLocation>
    <subcellularLocation>
        <location evidence="2">Mitochondrion</location>
    </subcellularLocation>
    <subcellularLocation>
        <location evidence="1">Nucleus</location>
    </subcellularLocation>
</comment>
<evidence type="ECO:0000256" key="10">
    <source>
        <dbReference type="ARBA" id="ARBA00023128"/>
    </source>
</evidence>
<evidence type="ECO:0000259" key="13">
    <source>
        <dbReference type="SMART" id="SM01284"/>
    </source>
</evidence>
<evidence type="ECO:0000256" key="1">
    <source>
        <dbReference type="ARBA" id="ARBA00004123"/>
    </source>
</evidence>
<feature type="compositionally biased region" description="Basic and acidic residues" evidence="12">
    <location>
        <begin position="82"/>
        <end position="105"/>
    </location>
</feature>
<feature type="compositionally biased region" description="Polar residues" evidence="12">
    <location>
        <begin position="114"/>
        <end position="128"/>
    </location>
</feature>
<keyword evidence="11" id="KW-0539">Nucleus</keyword>
<feature type="domain" description="ECSIT C-terminal" evidence="13">
    <location>
        <begin position="366"/>
        <end position="487"/>
    </location>
</feature>